<dbReference type="STRING" id="1714016.BA724_13530"/>
<dbReference type="GO" id="GO:0006281">
    <property type="term" value="P:DNA repair"/>
    <property type="evidence" value="ECO:0007669"/>
    <property type="project" value="UniProtKB-KW"/>
</dbReference>
<dbReference type="InterPro" id="IPR008332">
    <property type="entry name" value="MethylG_MeTrfase_N"/>
</dbReference>
<dbReference type="EC" id="2.1.1.63" evidence="3"/>
<dbReference type="CDD" id="cd06445">
    <property type="entry name" value="ATase"/>
    <property type="match status" value="1"/>
</dbReference>
<proteinExistence type="inferred from homology"/>
<dbReference type="Pfam" id="PF01035">
    <property type="entry name" value="DNA_binding_1"/>
    <property type="match status" value="1"/>
</dbReference>
<evidence type="ECO:0000256" key="8">
    <source>
        <dbReference type="ARBA" id="ARBA00049348"/>
    </source>
</evidence>
<keyword evidence="6" id="KW-0227">DNA damage</keyword>
<sequence length="178" mass="20163">MKKIEYSMIKYDQWQLYIAKTEKGLCYVGSPGETVGELEKWINKRYPGAVLSQNDEALRPYREELQAYFDGRSRDFGLPVDIKGTVFQEQIWQALKQIPYGETWSYSDIATVINKPSAVRAVGAAIGANPAMIVVPCHRVIGKNGKLTGFRGGLELKRYLLRLESLDKEGQLPYNDIN</sequence>
<dbReference type="Gene3D" id="3.30.160.70">
    <property type="entry name" value="Methylated DNA-protein cysteine methyltransferase domain"/>
    <property type="match status" value="1"/>
</dbReference>
<comment type="similarity">
    <text evidence="2">Belongs to the MGMT family.</text>
</comment>
<feature type="domain" description="Methylguanine DNA methyltransferase ribonuclease-like" evidence="10">
    <location>
        <begin position="6"/>
        <end position="82"/>
    </location>
</feature>
<organism evidence="11 12">
    <name type="scientific">Domibacillus iocasae</name>
    <dbReference type="NCBI Taxonomy" id="1714016"/>
    <lineage>
        <taxon>Bacteria</taxon>
        <taxon>Bacillati</taxon>
        <taxon>Bacillota</taxon>
        <taxon>Bacilli</taxon>
        <taxon>Bacillales</taxon>
        <taxon>Bacillaceae</taxon>
        <taxon>Domibacillus</taxon>
    </lineage>
</organism>
<evidence type="ECO:0000259" key="10">
    <source>
        <dbReference type="Pfam" id="PF02870"/>
    </source>
</evidence>
<comment type="catalytic activity">
    <reaction evidence="8">
        <text>a 6-O-methyl-2'-deoxyguanosine in DNA + L-cysteinyl-[protein] = S-methyl-L-cysteinyl-[protein] + a 2'-deoxyguanosine in DNA</text>
        <dbReference type="Rhea" id="RHEA:24000"/>
        <dbReference type="Rhea" id="RHEA-COMP:10131"/>
        <dbReference type="Rhea" id="RHEA-COMP:10132"/>
        <dbReference type="Rhea" id="RHEA-COMP:11367"/>
        <dbReference type="Rhea" id="RHEA-COMP:11368"/>
        <dbReference type="ChEBI" id="CHEBI:29950"/>
        <dbReference type="ChEBI" id="CHEBI:82612"/>
        <dbReference type="ChEBI" id="CHEBI:85445"/>
        <dbReference type="ChEBI" id="CHEBI:85448"/>
        <dbReference type="EC" id="2.1.1.63"/>
    </reaction>
</comment>
<keyword evidence="7" id="KW-0234">DNA repair</keyword>
<evidence type="ECO:0000256" key="4">
    <source>
        <dbReference type="ARBA" id="ARBA00022603"/>
    </source>
</evidence>
<dbReference type="FunFam" id="1.10.10.10:FF:000214">
    <property type="entry name" value="Methylated-DNA--protein-cysteine methyltransferase"/>
    <property type="match status" value="1"/>
</dbReference>
<dbReference type="GO" id="GO:0032259">
    <property type="term" value="P:methylation"/>
    <property type="evidence" value="ECO:0007669"/>
    <property type="project" value="UniProtKB-KW"/>
</dbReference>
<comment type="catalytic activity">
    <reaction evidence="1">
        <text>a 4-O-methyl-thymidine in DNA + L-cysteinyl-[protein] = a thymidine in DNA + S-methyl-L-cysteinyl-[protein]</text>
        <dbReference type="Rhea" id="RHEA:53428"/>
        <dbReference type="Rhea" id="RHEA-COMP:10131"/>
        <dbReference type="Rhea" id="RHEA-COMP:10132"/>
        <dbReference type="Rhea" id="RHEA-COMP:13555"/>
        <dbReference type="Rhea" id="RHEA-COMP:13556"/>
        <dbReference type="ChEBI" id="CHEBI:29950"/>
        <dbReference type="ChEBI" id="CHEBI:82612"/>
        <dbReference type="ChEBI" id="CHEBI:137386"/>
        <dbReference type="ChEBI" id="CHEBI:137387"/>
        <dbReference type="EC" id="2.1.1.63"/>
    </reaction>
</comment>
<dbReference type="AlphaFoldDB" id="A0A1E7DK75"/>
<dbReference type="PROSITE" id="PS00374">
    <property type="entry name" value="MGMT"/>
    <property type="match status" value="1"/>
</dbReference>
<dbReference type="InterPro" id="IPR036631">
    <property type="entry name" value="MGMT_N_sf"/>
</dbReference>
<dbReference type="Pfam" id="PF02870">
    <property type="entry name" value="Methyltransf_1N"/>
    <property type="match status" value="1"/>
</dbReference>
<accession>A0A1E7DK75</accession>
<dbReference type="InterPro" id="IPR014048">
    <property type="entry name" value="MethylDNA_cys_MeTrfase_DNA-bd"/>
</dbReference>
<evidence type="ECO:0000256" key="6">
    <source>
        <dbReference type="ARBA" id="ARBA00022763"/>
    </source>
</evidence>
<reference evidence="11 12" key="1">
    <citation type="submission" date="2016-06" db="EMBL/GenBank/DDBJ databases">
        <title>Domibacillus iocasae genome sequencing.</title>
        <authorList>
            <person name="Verma A."/>
            <person name="Pal Y."/>
            <person name="Ojha A.K."/>
            <person name="Krishnamurthi S."/>
        </authorList>
    </citation>
    <scope>NUCLEOTIDE SEQUENCE [LARGE SCALE GENOMIC DNA]</scope>
    <source>
        <strain evidence="11 12">DSM 29979</strain>
    </source>
</reference>
<dbReference type="PANTHER" id="PTHR10815">
    <property type="entry name" value="METHYLATED-DNA--PROTEIN-CYSTEINE METHYLTRANSFERASE"/>
    <property type="match status" value="1"/>
</dbReference>
<name>A0A1E7DK75_9BACI</name>
<dbReference type="Gene3D" id="1.10.10.10">
    <property type="entry name" value="Winged helix-like DNA-binding domain superfamily/Winged helix DNA-binding domain"/>
    <property type="match status" value="1"/>
</dbReference>
<dbReference type="InterPro" id="IPR001497">
    <property type="entry name" value="MethylDNA_cys_MeTrfase_AS"/>
</dbReference>
<evidence type="ECO:0000313" key="12">
    <source>
        <dbReference type="Proteomes" id="UP000095658"/>
    </source>
</evidence>
<evidence type="ECO:0000256" key="7">
    <source>
        <dbReference type="ARBA" id="ARBA00023204"/>
    </source>
</evidence>
<feature type="domain" description="Methylated-DNA-[protein]-cysteine S-methyltransferase DNA binding" evidence="9">
    <location>
        <begin position="87"/>
        <end position="165"/>
    </location>
</feature>
<dbReference type="InterPro" id="IPR036388">
    <property type="entry name" value="WH-like_DNA-bd_sf"/>
</dbReference>
<dbReference type="PANTHER" id="PTHR10815:SF12">
    <property type="entry name" value="METHYLATED-DNA--PROTEIN-CYSTEINE METHYLTRANSFERASE, INDUCIBLE"/>
    <property type="match status" value="1"/>
</dbReference>
<gene>
    <name evidence="11" type="ORF">BA724_13530</name>
</gene>
<keyword evidence="4 11" id="KW-0489">Methyltransferase</keyword>
<evidence type="ECO:0000256" key="1">
    <source>
        <dbReference type="ARBA" id="ARBA00001286"/>
    </source>
</evidence>
<dbReference type="Proteomes" id="UP000095658">
    <property type="component" value="Unassembled WGS sequence"/>
</dbReference>
<evidence type="ECO:0000256" key="5">
    <source>
        <dbReference type="ARBA" id="ARBA00022679"/>
    </source>
</evidence>
<keyword evidence="12" id="KW-1185">Reference proteome</keyword>
<dbReference type="NCBIfam" id="TIGR00589">
    <property type="entry name" value="ogt"/>
    <property type="match status" value="1"/>
</dbReference>
<evidence type="ECO:0000256" key="3">
    <source>
        <dbReference type="ARBA" id="ARBA00011918"/>
    </source>
</evidence>
<evidence type="ECO:0000313" key="11">
    <source>
        <dbReference type="EMBL" id="OES43439.1"/>
    </source>
</evidence>
<dbReference type="GO" id="GO:0003908">
    <property type="term" value="F:methylated-DNA-[protein]-cysteine S-methyltransferase activity"/>
    <property type="evidence" value="ECO:0007669"/>
    <property type="project" value="UniProtKB-EC"/>
</dbReference>
<keyword evidence="5 11" id="KW-0808">Transferase</keyword>
<dbReference type="InterPro" id="IPR036217">
    <property type="entry name" value="MethylDNA_cys_MeTrfase_DNAb"/>
</dbReference>
<dbReference type="OrthoDB" id="9802228at2"/>
<dbReference type="EMBL" id="MAMP01000025">
    <property type="protein sequence ID" value="OES43439.1"/>
    <property type="molecule type" value="Genomic_DNA"/>
</dbReference>
<protein>
    <recommendedName>
        <fullName evidence="3">methylated-DNA--[protein]-cysteine S-methyltransferase</fullName>
        <ecNumber evidence="3">2.1.1.63</ecNumber>
    </recommendedName>
</protein>
<dbReference type="RefSeq" id="WP_069939876.1">
    <property type="nucleotide sequence ID" value="NZ_MAMP01000025.1"/>
</dbReference>
<evidence type="ECO:0000259" key="9">
    <source>
        <dbReference type="Pfam" id="PF01035"/>
    </source>
</evidence>
<dbReference type="SUPFAM" id="SSF53155">
    <property type="entry name" value="Methylated DNA-protein cysteine methyltransferase domain"/>
    <property type="match status" value="1"/>
</dbReference>
<evidence type="ECO:0000256" key="2">
    <source>
        <dbReference type="ARBA" id="ARBA00008711"/>
    </source>
</evidence>
<comment type="caution">
    <text evidence="11">The sequence shown here is derived from an EMBL/GenBank/DDBJ whole genome shotgun (WGS) entry which is preliminary data.</text>
</comment>
<dbReference type="SUPFAM" id="SSF46767">
    <property type="entry name" value="Methylated DNA-protein cysteine methyltransferase, C-terminal domain"/>
    <property type="match status" value="1"/>
</dbReference>